<keyword evidence="3" id="KW-0808">Transferase</keyword>
<organism evidence="3 4">
    <name type="scientific">Sphingomonas taxi</name>
    <dbReference type="NCBI Taxonomy" id="1549858"/>
    <lineage>
        <taxon>Bacteria</taxon>
        <taxon>Pseudomonadati</taxon>
        <taxon>Pseudomonadota</taxon>
        <taxon>Alphaproteobacteria</taxon>
        <taxon>Sphingomonadales</taxon>
        <taxon>Sphingomonadaceae</taxon>
        <taxon>Sphingomonas</taxon>
    </lineage>
</organism>
<feature type="transmembrane region" description="Helical" evidence="1">
    <location>
        <begin position="224"/>
        <end position="245"/>
    </location>
</feature>
<dbReference type="EMBL" id="QFQI01000001">
    <property type="protein sequence ID" value="PZQ62887.1"/>
    <property type="molecule type" value="Genomic_DNA"/>
</dbReference>
<dbReference type="InterPro" id="IPR002656">
    <property type="entry name" value="Acyl_transf_3_dom"/>
</dbReference>
<name>A0A2W5QXV0_9SPHN</name>
<feature type="transmembrane region" description="Helical" evidence="1">
    <location>
        <begin position="166"/>
        <end position="185"/>
    </location>
</feature>
<comment type="caution">
    <text evidence="3">The sequence shown here is derived from an EMBL/GenBank/DDBJ whole genome shotgun (WGS) entry which is preliminary data.</text>
</comment>
<dbReference type="Pfam" id="PF01757">
    <property type="entry name" value="Acyl_transf_3"/>
    <property type="match status" value="1"/>
</dbReference>
<proteinExistence type="predicted"/>
<protein>
    <submittedName>
        <fullName evidence="3">Acyltransferase</fullName>
    </submittedName>
</protein>
<gene>
    <name evidence="3" type="ORF">DI544_01455</name>
</gene>
<sequence>MDAVTTRMPHVPVLDGLRAAAILIVMVAHAGLGNVVPGGFGVTIFFFLSGYLITSLLRTEGAAHGRTDLRDFYWRRALRIFPPLYITLALTLGAMATGLLPGQIHASSVLLDALFLTNYAHLFGPENGAPVPLWSLDVEEHFYLLFSTAFALAFVRMPAARAARWCAIACIVVLAIRVVNVVMLPDFSRNYYWSHTRLDSILFGCCLALWNNPALDRDAWRPRGWHVAAAIAVLLACLAIRDAVFRETLRYSLQGAALFVLFSAALHAKGAVARLLSSTPLRIVALLSYTLYLAHMPMAVSLEHAFGIHHAPTRELLGAALSFGYAAAMYVAVERPIARWRRRRDRARRTGATALPAVATPSAPPA</sequence>
<reference evidence="3 4" key="1">
    <citation type="submission" date="2017-08" db="EMBL/GenBank/DDBJ databases">
        <title>Infants hospitalized years apart are colonized by the same room-sourced microbial strains.</title>
        <authorList>
            <person name="Brooks B."/>
            <person name="Olm M.R."/>
            <person name="Firek B.A."/>
            <person name="Baker R."/>
            <person name="Thomas B.C."/>
            <person name="Morowitz M.J."/>
            <person name="Banfield J.F."/>
        </authorList>
    </citation>
    <scope>NUCLEOTIDE SEQUENCE [LARGE SCALE GENOMIC DNA]</scope>
    <source>
        <strain evidence="3">S2_005_001_R1_22</strain>
    </source>
</reference>
<evidence type="ECO:0000256" key="1">
    <source>
        <dbReference type="SAM" id="Phobius"/>
    </source>
</evidence>
<dbReference type="GO" id="GO:0016747">
    <property type="term" value="F:acyltransferase activity, transferring groups other than amino-acyl groups"/>
    <property type="evidence" value="ECO:0007669"/>
    <property type="project" value="InterPro"/>
</dbReference>
<feature type="transmembrane region" description="Helical" evidence="1">
    <location>
        <begin position="38"/>
        <end position="57"/>
    </location>
</feature>
<feature type="transmembrane region" description="Helical" evidence="1">
    <location>
        <begin position="251"/>
        <end position="268"/>
    </location>
</feature>
<dbReference type="GO" id="GO:0009103">
    <property type="term" value="P:lipopolysaccharide biosynthetic process"/>
    <property type="evidence" value="ECO:0007669"/>
    <property type="project" value="TreeGrafter"/>
</dbReference>
<accession>A0A2W5QXV0</accession>
<dbReference type="PANTHER" id="PTHR23028:SF53">
    <property type="entry name" value="ACYL_TRANSF_3 DOMAIN-CONTAINING PROTEIN"/>
    <property type="match status" value="1"/>
</dbReference>
<feature type="domain" description="Acyltransferase 3" evidence="2">
    <location>
        <begin position="14"/>
        <end position="323"/>
    </location>
</feature>
<keyword evidence="3" id="KW-0012">Acyltransferase</keyword>
<keyword evidence="1" id="KW-0472">Membrane</keyword>
<feature type="transmembrane region" description="Helical" evidence="1">
    <location>
        <begin position="78"/>
        <end position="100"/>
    </location>
</feature>
<dbReference type="PANTHER" id="PTHR23028">
    <property type="entry name" value="ACETYLTRANSFERASE"/>
    <property type="match status" value="1"/>
</dbReference>
<dbReference type="InterPro" id="IPR050879">
    <property type="entry name" value="Acyltransferase_3"/>
</dbReference>
<evidence type="ECO:0000313" key="4">
    <source>
        <dbReference type="Proteomes" id="UP000249229"/>
    </source>
</evidence>
<keyword evidence="1" id="KW-1133">Transmembrane helix</keyword>
<dbReference type="Proteomes" id="UP000249229">
    <property type="component" value="Unassembled WGS sequence"/>
</dbReference>
<evidence type="ECO:0000313" key="3">
    <source>
        <dbReference type="EMBL" id="PZQ62887.1"/>
    </source>
</evidence>
<feature type="transmembrane region" description="Helical" evidence="1">
    <location>
        <begin position="316"/>
        <end position="333"/>
    </location>
</feature>
<dbReference type="GO" id="GO:0016020">
    <property type="term" value="C:membrane"/>
    <property type="evidence" value="ECO:0007669"/>
    <property type="project" value="TreeGrafter"/>
</dbReference>
<evidence type="ECO:0000259" key="2">
    <source>
        <dbReference type="Pfam" id="PF01757"/>
    </source>
</evidence>
<dbReference type="AlphaFoldDB" id="A0A2W5QXV0"/>
<keyword evidence="1" id="KW-0812">Transmembrane</keyword>
<feature type="transmembrane region" description="Helical" evidence="1">
    <location>
        <begin position="280"/>
        <end position="296"/>
    </location>
</feature>